<evidence type="ECO:0000256" key="1">
    <source>
        <dbReference type="SAM" id="MobiDB-lite"/>
    </source>
</evidence>
<feature type="region of interest" description="Disordered" evidence="1">
    <location>
        <begin position="190"/>
        <end position="217"/>
    </location>
</feature>
<dbReference type="AlphaFoldDB" id="A0AAD7BDJ1"/>
<reference evidence="2" key="1">
    <citation type="submission" date="2023-03" db="EMBL/GenBank/DDBJ databases">
        <title>Massive genome expansion in bonnet fungi (Mycena s.s.) driven by repeated elements and novel gene families across ecological guilds.</title>
        <authorList>
            <consortium name="Lawrence Berkeley National Laboratory"/>
            <person name="Harder C.B."/>
            <person name="Miyauchi S."/>
            <person name="Viragh M."/>
            <person name="Kuo A."/>
            <person name="Thoen E."/>
            <person name="Andreopoulos B."/>
            <person name="Lu D."/>
            <person name="Skrede I."/>
            <person name="Drula E."/>
            <person name="Henrissat B."/>
            <person name="Morin E."/>
            <person name="Kohler A."/>
            <person name="Barry K."/>
            <person name="LaButti K."/>
            <person name="Morin E."/>
            <person name="Salamov A."/>
            <person name="Lipzen A."/>
            <person name="Mereny Z."/>
            <person name="Hegedus B."/>
            <person name="Baldrian P."/>
            <person name="Stursova M."/>
            <person name="Weitz H."/>
            <person name="Taylor A."/>
            <person name="Grigoriev I.V."/>
            <person name="Nagy L.G."/>
            <person name="Martin F."/>
            <person name="Kauserud H."/>
        </authorList>
    </citation>
    <scope>NUCLEOTIDE SEQUENCE</scope>
    <source>
        <strain evidence="2">9284</strain>
    </source>
</reference>
<organism evidence="2 3">
    <name type="scientific">Roridomyces roridus</name>
    <dbReference type="NCBI Taxonomy" id="1738132"/>
    <lineage>
        <taxon>Eukaryota</taxon>
        <taxon>Fungi</taxon>
        <taxon>Dikarya</taxon>
        <taxon>Basidiomycota</taxon>
        <taxon>Agaricomycotina</taxon>
        <taxon>Agaricomycetes</taxon>
        <taxon>Agaricomycetidae</taxon>
        <taxon>Agaricales</taxon>
        <taxon>Marasmiineae</taxon>
        <taxon>Mycenaceae</taxon>
        <taxon>Roridomyces</taxon>
    </lineage>
</organism>
<evidence type="ECO:0000313" key="3">
    <source>
        <dbReference type="Proteomes" id="UP001221142"/>
    </source>
</evidence>
<name>A0AAD7BDJ1_9AGAR</name>
<sequence length="229" mass="25309">MGLDHVRGDDDDLGLWLTTLPLNDVRRELGVEPPAAELAASTRSRRARSTSCSGSRCCCGGGVRPSSLSSVIARWCPWPCKGEDEHPPSESPPYAWACSSLSLLLGMGRGEGECCRPRASRRSFSEREDVRGVLDPDMERGLNVGEEGAERRAVGRKDRREGRGWRRETWDERLSLLLFVGTDFGAGGVEGRKGESVLSASSWSRREEQLGMGDSRPRDCVCRWREGIE</sequence>
<gene>
    <name evidence="2" type="ORF">FB45DRAFT_216952</name>
</gene>
<accession>A0AAD7BDJ1</accession>
<feature type="compositionally biased region" description="Basic and acidic residues" evidence="1">
    <location>
        <begin position="204"/>
        <end position="217"/>
    </location>
</feature>
<comment type="caution">
    <text evidence="2">The sequence shown here is derived from an EMBL/GenBank/DDBJ whole genome shotgun (WGS) entry which is preliminary data.</text>
</comment>
<keyword evidence="3" id="KW-1185">Reference proteome</keyword>
<evidence type="ECO:0000313" key="2">
    <source>
        <dbReference type="EMBL" id="KAJ7618027.1"/>
    </source>
</evidence>
<dbReference type="EMBL" id="JARKIF010000020">
    <property type="protein sequence ID" value="KAJ7618027.1"/>
    <property type="molecule type" value="Genomic_DNA"/>
</dbReference>
<protein>
    <submittedName>
        <fullName evidence="2">Uncharacterized protein</fullName>
    </submittedName>
</protein>
<dbReference type="Proteomes" id="UP001221142">
    <property type="component" value="Unassembled WGS sequence"/>
</dbReference>
<proteinExistence type="predicted"/>